<organism evidence="13 14">
    <name type="scientific">Meganyctiphanes norvegica</name>
    <name type="common">Northern krill</name>
    <name type="synonym">Thysanopoda norvegica</name>
    <dbReference type="NCBI Taxonomy" id="48144"/>
    <lineage>
        <taxon>Eukaryota</taxon>
        <taxon>Metazoa</taxon>
        <taxon>Ecdysozoa</taxon>
        <taxon>Arthropoda</taxon>
        <taxon>Crustacea</taxon>
        <taxon>Multicrustacea</taxon>
        <taxon>Malacostraca</taxon>
        <taxon>Eumalacostraca</taxon>
        <taxon>Eucarida</taxon>
        <taxon>Euphausiacea</taxon>
        <taxon>Euphausiidae</taxon>
        <taxon>Meganyctiphanes</taxon>
    </lineage>
</organism>
<keyword evidence="7" id="KW-0862">Zinc</keyword>
<evidence type="ECO:0000256" key="3">
    <source>
        <dbReference type="ARBA" id="ARBA00007262"/>
    </source>
</evidence>
<dbReference type="InterPro" id="IPR051513">
    <property type="entry name" value="Tectonin_beta-prop"/>
</dbReference>
<gene>
    <name evidence="13" type="ORF">MNOR_LOCUS10615</name>
</gene>
<proteinExistence type="inferred from homology"/>
<protein>
    <recommendedName>
        <fullName evidence="12">RING-type domain-containing protein</fullName>
    </recommendedName>
</protein>
<feature type="domain" description="RING-type" evidence="12">
    <location>
        <begin position="427"/>
        <end position="473"/>
    </location>
</feature>
<dbReference type="SUPFAM" id="SSF57850">
    <property type="entry name" value="RING/U-box"/>
    <property type="match status" value="1"/>
</dbReference>
<keyword evidence="9 11" id="KW-0472">Membrane</keyword>
<dbReference type="PROSITE" id="PS50089">
    <property type="entry name" value="ZF_RING_2"/>
    <property type="match status" value="1"/>
</dbReference>
<evidence type="ECO:0000256" key="10">
    <source>
        <dbReference type="PROSITE-ProRule" id="PRU00175"/>
    </source>
</evidence>
<comment type="subcellular location">
    <subcellularLocation>
        <location evidence="1">Membrane</location>
        <topology evidence="1">Multi-pass membrane protein</topology>
    </subcellularLocation>
</comment>
<evidence type="ECO:0000256" key="7">
    <source>
        <dbReference type="ARBA" id="ARBA00022833"/>
    </source>
</evidence>
<evidence type="ECO:0000256" key="11">
    <source>
        <dbReference type="SAM" id="Phobius"/>
    </source>
</evidence>
<dbReference type="PANTHER" id="PTHR23250">
    <property type="entry name" value="DYSFERLIN-RELATED"/>
    <property type="match status" value="1"/>
</dbReference>
<dbReference type="GO" id="GO:0005737">
    <property type="term" value="C:cytoplasm"/>
    <property type="evidence" value="ECO:0007669"/>
    <property type="project" value="UniProtKB-ARBA"/>
</dbReference>
<dbReference type="SMART" id="SM00184">
    <property type="entry name" value="RING"/>
    <property type="match status" value="1"/>
</dbReference>
<evidence type="ECO:0000259" key="12">
    <source>
        <dbReference type="PROSITE" id="PS50089"/>
    </source>
</evidence>
<evidence type="ECO:0000313" key="13">
    <source>
        <dbReference type="EMBL" id="CAL4078311.1"/>
    </source>
</evidence>
<dbReference type="AlphaFoldDB" id="A0AAV2QE76"/>
<dbReference type="SMART" id="SM00694">
    <property type="entry name" value="DysFC"/>
    <property type="match status" value="1"/>
</dbReference>
<evidence type="ECO:0000256" key="4">
    <source>
        <dbReference type="ARBA" id="ARBA00022692"/>
    </source>
</evidence>
<keyword evidence="5" id="KW-0677">Repeat</keyword>
<evidence type="ECO:0000256" key="8">
    <source>
        <dbReference type="ARBA" id="ARBA00022989"/>
    </source>
</evidence>
<evidence type="ECO:0000256" key="2">
    <source>
        <dbReference type="ARBA" id="ARBA00005966"/>
    </source>
</evidence>
<dbReference type="CDD" id="cd16449">
    <property type="entry name" value="RING-HC"/>
    <property type="match status" value="1"/>
</dbReference>
<comment type="similarity">
    <text evidence="2">Belongs to the TECPR1 family.</text>
</comment>
<keyword evidence="6 10" id="KW-0863">Zinc-finger</keyword>
<dbReference type="InterPro" id="IPR006624">
    <property type="entry name" value="Beta-propeller_rpt_TECPR"/>
</dbReference>
<dbReference type="SMART" id="SM00706">
    <property type="entry name" value="TECPR"/>
    <property type="match status" value="5"/>
</dbReference>
<dbReference type="InterPro" id="IPR009311">
    <property type="entry name" value="IFI6/IFI27-like"/>
</dbReference>
<feature type="transmembrane region" description="Helical" evidence="11">
    <location>
        <begin position="500"/>
        <end position="528"/>
    </location>
</feature>
<dbReference type="InterPro" id="IPR010482">
    <property type="entry name" value="TECPR1-like_DysF"/>
</dbReference>
<dbReference type="Proteomes" id="UP001497623">
    <property type="component" value="Unassembled WGS sequence"/>
</dbReference>
<evidence type="ECO:0000256" key="5">
    <source>
        <dbReference type="ARBA" id="ARBA00022737"/>
    </source>
</evidence>
<dbReference type="Pfam" id="PF06140">
    <property type="entry name" value="Ifi-6-16"/>
    <property type="match status" value="1"/>
</dbReference>
<accession>A0AAV2QE76</accession>
<evidence type="ECO:0000313" key="14">
    <source>
        <dbReference type="Proteomes" id="UP001497623"/>
    </source>
</evidence>
<dbReference type="GO" id="GO:0008270">
    <property type="term" value="F:zinc ion binding"/>
    <property type="evidence" value="ECO:0007669"/>
    <property type="project" value="UniProtKB-KW"/>
</dbReference>
<dbReference type="SMART" id="SM00693">
    <property type="entry name" value="DysFN"/>
    <property type="match status" value="1"/>
</dbReference>
<dbReference type="EMBL" id="CAXKWB010005411">
    <property type="protein sequence ID" value="CAL4078311.1"/>
    <property type="molecule type" value="Genomic_DNA"/>
</dbReference>
<dbReference type="InterPro" id="IPR038213">
    <property type="entry name" value="IFI6/IFI27-like_sf"/>
</dbReference>
<feature type="transmembrane region" description="Helical" evidence="11">
    <location>
        <begin position="540"/>
        <end position="565"/>
    </location>
</feature>
<keyword evidence="8 11" id="KW-1133">Transmembrane helix</keyword>
<sequence length="670" mass="72412">MPSSQLFGVNKPGHLFSISNDQSAWKKLSYIDIEFKRVASHDNVIWALGEDHQLYIYDYESPSPIRVCEESYENQRYYPHAGGFTSNLLPTDRTNFSSEDGLTDRTRDTINLPTSGWTWEGQWQLDVAFNGNLLDTEAWTYALDFPRSYTANKSWYSHVRRRKWVRYRRRIAFDTWSPVPQIHQDHAKEPFIDISIGGGEIQGEDTDKLMVWGVTALNRVMVREGVCRVCPEGVAWTHVATPAEQAILSVSVGRSGRVWAVTWDGVAMVRKGISKDNPIGTEWITVGTPLGSCLQQIAVGVNVVWALTRDHKVWFRQGFTNKNGSQNYLIINESGQAEDVGQPSDEPGTSWRLMDGSLNMIYLGPNDQVSGVTSEDNTAVIRTEVTSEKMAGQTWQPIDLPSAPEKINIFNDNSLQFNLQENILNECCVCREVHNDSSYRPLVLPCGCVMCKDCVNNVTSEDQSTVVQCPISHNVVHDLLRAAENIDQAQNGMSDTTKKILTGVGIGVGTVVTGVAAVLAAPVVLTGIGFTSAGIAAGSFAASMMSAAALAEGGGVAAGSLVALLQSAGAVGLGAGAAAGVGAAGATVGAAAGAGIAAGVRKSSGSKTDDTNTEESDCVQLFVYSVPVKFTLEDLYNHLIIMNIRGNQCAYVPNANSQSISTVICLIKSE</sequence>
<feature type="transmembrane region" description="Helical" evidence="11">
    <location>
        <begin position="577"/>
        <end position="600"/>
    </location>
</feature>
<keyword evidence="14" id="KW-1185">Reference proteome</keyword>
<dbReference type="GO" id="GO:0098588">
    <property type="term" value="C:bounding membrane of organelle"/>
    <property type="evidence" value="ECO:0007669"/>
    <property type="project" value="UniProtKB-ARBA"/>
</dbReference>
<dbReference type="PANTHER" id="PTHR23250:SF1">
    <property type="entry name" value="TECTONIN BETA-PROPELLER REPEAT-CONTAINING PROTEIN 1"/>
    <property type="match status" value="1"/>
</dbReference>
<reference evidence="13 14" key="1">
    <citation type="submission" date="2024-05" db="EMBL/GenBank/DDBJ databases">
        <authorList>
            <person name="Wallberg A."/>
        </authorList>
    </citation>
    <scope>NUCLEOTIDE SEQUENCE [LARGE SCALE GENOMIC DNA]</scope>
</reference>
<dbReference type="Pfam" id="PF06398">
    <property type="entry name" value="Pex24p"/>
    <property type="match status" value="1"/>
</dbReference>
<evidence type="ECO:0000256" key="6">
    <source>
        <dbReference type="ARBA" id="ARBA00022771"/>
    </source>
</evidence>
<dbReference type="InterPro" id="IPR013083">
    <property type="entry name" value="Znf_RING/FYVE/PHD"/>
</dbReference>
<name>A0AAV2QE76_MEGNR</name>
<evidence type="ECO:0000256" key="1">
    <source>
        <dbReference type="ARBA" id="ARBA00004141"/>
    </source>
</evidence>
<comment type="caution">
    <text evidence="13">The sequence shown here is derived from an EMBL/GenBank/DDBJ whole genome shotgun (WGS) entry which is preliminary data.</text>
</comment>
<evidence type="ECO:0000256" key="9">
    <source>
        <dbReference type="ARBA" id="ARBA00023136"/>
    </source>
</evidence>
<keyword evidence="4 11" id="KW-0812">Transmembrane</keyword>
<dbReference type="InterPro" id="IPR006614">
    <property type="entry name" value="Peroxin/Ferlin"/>
</dbReference>
<dbReference type="Gene3D" id="6.10.110.10">
    <property type="match status" value="1"/>
</dbReference>
<comment type="similarity">
    <text evidence="3">Belongs to the IFI6/IFI27 family.</text>
</comment>
<dbReference type="InterPro" id="IPR001841">
    <property type="entry name" value="Znf_RING"/>
</dbReference>
<keyword evidence="6 10" id="KW-0479">Metal-binding</keyword>
<dbReference type="Pfam" id="PF06462">
    <property type="entry name" value="Hyd_WA"/>
    <property type="match status" value="2"/>
</dbReference>
<dbReference type="Gene3D" id="3.30.40.10">
    <property type="entry name" value="Zinc/RING finger domain, C3HC4 (zinc finger)"/>
    <property type="match status" value="1"/>
</dbReference>